<feature type="region of interest" description="Disordered" evidence="1">
    <location>
        <begin position="127"/>
        <end position="148"/>
    </location>
</feature>
<dbReference type="RefSeq" id="XP_064719062.1">
    <property type="nucleotide sequence ID" value="XM_064862990.1"/>
</dbReference>
<accession>A0ABZ2AMZ2</accession>
<evidence type="ECO:0000256" key="1">
    <source>
        <dbReference type="SAM" id="MobiDB-lite"/>
    </source>
</evidence>
<proteinExistence type="predicted"/>
<evidence type="ECO:0000313" key="2">
    <source>
        <dbReference type="EMBL" id="WVO19822.1"/>
    </source>
</evidence>
<protein>
    <recommendedName>
        <fullName evidence="4">Mitochondrial zinc maintenance protein 1, mitochondrial</fullName>
    </recommendedName>
</protein>
<feature type="compositionally biased region" description="Polar residues" evidence="1">
    <location>
        <begin position="129"/>
        <end position="138"/>
    </location>
</feature>
<dbReference type="Proteomes" id="UP001432216">
    <property type="component" value="Chromosome 2"/>
</dbReference>
<reference evidence="2 3" key="1">
    <citation type="submission" date="2024-01" db="EMBL/GenBank/DDBJ databases">
        <title>Comparative genomics of Cryptococcus and Kwoniella reveals pathogenesis evolution and contrasting modes of karyotype evolution via chromosome fusion or intercentromeric recombination.</title>
        <authorList>
            <person name="Coelho M.A."/>
            <person name="David-Palma M."/>
            <person name="Shea T."/>
            <person name="Bowers K."/>
            <person name="McGinley-Smith S."/>
            <person name="Mohammad A.W."/>
            <person name="Gnirke A."/>
            <person name="Yurkov A.M."/>
            <person name="Nowrousian M."/>
            <person name="Sun S."/>
            <person name="Cuomo C.A."/>
            <person name="Heitman J."/>
        </authorList>
    </citation>
    <scope>NUCLEOTIDE SEQUENCE [LARGE SCALE GENOMIC DNA]</scope>
    <source>
        <strain evidence="2 3">7685027</strain>
    </source>
</reference>
<gene>
    <name evidence="2" type="ORF">IAS62_001112</name>
</gene>
<evidence type="ECO:0000313" key="3">
    <source>
        <dbReference type="Proteomes" id="UP001432216"/>
    </source>
</evidence>
<dbReference type="EMBL" id="CP143807">
    <property type="protein sequence ID" value="WVO19822.1"/>
    <property type="molecule type" value="Genomic_DNA"/>
</dbReference>
<dbReference type="GeneID" id="89987887"/>
<organism evidence="2 3">
    <name type="scientific">Cryptococcus decagattii</name>
    <dbReference type="NCBI Taxonomy" id="1859122"/>
    <lineage>
        <taxon>Eukaryota</taxon>
        <taxon>Fungi</taxon>
        <taxon>Dikarya</taxon>
        <taxon>Basidiomycota</taxon>
        <taxon>Agaricomycotina</taxon>
        <taxon>Tremellomycetes</taxon>
        <taxon>Tremellales</taxon>
        <taxon>Cryptococcaceae</taxon>
        <taxon>Cryptococcus</taxon>
        <taxon>Cryptococcus gattii species complex</taxon>
    </lineage>
</organism>
<keyword evidence="3" id="KW-1185">Reference proteome</keyword>
<name>A0ABZ2AMZ2_9TREE</name>
<evidence type="ECO:0008006" key="4">
    <source>
        <dbReference type="Google" id="ProtNLM"/>
    </source>
</evidence>
<sequence>MTLRHRPILPPYLSLLTDSCTPRISGIPFYRDSKHTVPTKWSLYRPLLRFSKSSKPGYPAHYPEIRNEIKRLWRKHKGLTSIPSVQRFLNEQYDVLSAFQSGESAKLSELESRLENKRVLRDLCKSRNMAGQASQSDSKPPRLTGGYLRPTLFNPPLPRLKPQPIGLSMMIHNRLRKRERRMERRREYASLRVDLKLEVAFWRATEGDDTDWSRRKDDRSLFGWDKLLREEIELMDKRFIKENMRSDMIYDSNMMRRVERAKARKLAWWKEKKEEAKSAKREKGMEQCNVTSSTCTEFDCVS</sequence>